<protein>
    <submittedName>
        <fullName evidence="1">Uncharacterized protein</fullName>
    </submittedName>
</protein>
<comment type="caution">
    <text evidence="1">The sequence shown here is derived from an EMBL/GenBank/DDBJ whole genome shotgun (WGS) entry which is preliminary data.</text>
</comment>
<keyword evidence="2" id="KW-1185">Reference proteome</keyword>
<evidence type="ECO:0000313" key="1">
    <source>
        <dbReference type="EMBL" id="KAK3710710.1"/>
    </source>
</evidence>
<evidence type="ECO:0000313" key="2">
    <source>
        <dbReference type="Proteomes" id="UP001281147"/>
    </source>
</evidence>
<dbReference type="Proteomes" id="UP001281147">
    <property type="component" value="Unassembled WGS sequence"/>
</dbReference>
<dbReference type="EMBL" id="JAUTXU010000082">
    <property type="protein sequence ID" value="KAK3710710.1"/>
    <property type="molecule type" value="Genomic_DNA"/>
</dbReference>
<reference evidence="1" key="1">
    <citation type="submission" date="2023-07" db="EMBL/GenBank/DDBJ databases">
        <title>Black Yeasts Isolated from many extreme environments.</title>
        <authorList>
            <person name="Coleine C."/>
            <person name="Stajich J.E."/>
            <person name="Selbmann L."/>
        </authorList>
    </citation>
    <scope>NUCLEOTIDE SEQUENCE</scope>
    <source>
        <strain evidence="1">CCFEE 5714</strain>
    </source>
</reference>
<gene>
    <name evidence="1" type="ORF">LTR37_010129</name>
</gene>
<proteinExistence type="predicted"/>
<name>A0ACC3N5S6_9PEZI</name>
<sequence>MSRDYSFLIENLKSEMSSAGVQIFNPEGYPSLALTYSHISIVPISDTKKLVSLAGQAGTDHNTSTTNPPSLGEQVRLALENVDKCLAAAGASKKDIVSARQYIVDYASLSGEDVEALFSTFLDWWKKTEGDRLCPPTTLIGLESLWSKETRYEIEVTAVADL</sequence>
<organism evidence="1 2">
    <name type="scientific">Vermiconidia calcicola</name>
    <dbReference type="NCBI Taxonomy" id="1690605"/>
    <lineage>
        <taxon>Eukaryota</taxon>
        <taxon>Fungi</taxon>
        <taxon>Dikarya</taxon>
        <taxon>Ascomycota</taxon>
        <taxon>Pezizomycotina</taxon>
        <taxon>Dothideomycetes</taxon>
        <taxon>Dothideomycetidae</taxon>
        <taxon>Mycosphaerellales</taxon>
        <taxon>Extremaceae</taxon>
        <taxon>Vermiconidia</taxon>
    </lineage>
</organism>
<accession>A0ACC3N5S6</accession>